<feature type="non-terminal residue" evidence="1">
    <location>
        <position position="64"/>
    </location>
</feature>
<accession>A0A1A8C9J2</accession>
<proteinExistence type="predicted"/>
<protein>
    <submittedName>
        <fullName evidence="1">Uncharacterized protein</fullName>
    </submittedName>
</protein>
<dbReference type="AlphaFoldDB" id="A0A1A8C9J2"/>
<reference evidence="1" key="2">
    <citation type="submission" date="2016-06" db="EMBL/GenBank/DDBJ databases">
        <title>The genome of a short-lived fish provides insights into sex chromosome evolution and the genetic control of aging.</title>
        <authorList>
            <person name="Reichwald K."/>
            <person name="Felder M."/>
            <person name="Petzold A."/>
            <person name="Koch P."/>
            <person name="Groth M."/>
            <person name="Platzer M."/>
        </authorList>
    </citation>
    <scope>NUCLEOTIDE SEQUENCE</scope>
    <source>
        <tissue evidence="1">Brain</tissue>
    </source>
</reference>
<evidence type="ECO:0000313" key="1">
    <source>
        <dbReference type="EMBL" id="SBP75758.1"/>
    </source>
</evidence>
<organism evidence="1">
    <name type="scientific">Nothobranchius kadleci</name>
    <name type="common">African annual killifish</name>
    <dbReference type="NCBI Taxonomy" id="1051664"/>
    <lineage>
        <taxon>Eukaryota</taxon>
        <taxon>Metazoa</taxon>
        <taxon>Chordata</taxon>
        <taxon>Craniata</taxon>
        <taxon>Vertebrata</taxon>
        <taxon>Euteleostomi</taxon>
        <taxon>Actinopterygii</taxon>
        <taxon>Neopterygii</taxon>
        <taxon>Teleostei</taxon>
        <taxon>Neoteleostei</taxon>
        <taxon>Acanthomorphata</taxon>
        <taxon>Ovalentaria</taxon>
        <taxon>Atherinomorphae</taxon>
        <taxon>Cyprinodontiformes</taxon>
        <taxon>Nothobranchiidae</taxon>
        <taxon>Nothobranchius</taxon>
    </lineage>
</organism>
<reference evidence="1" key="1">
    <citation type="submission" date="2016-05" db="EMBL/GenBank/DDBJ databases">
        <authorList>
            <person name="Lavstsen T."/>
            <person name="Jespersen J.S."/>
        </authorList>
    </citation>
    <scope>NUCLEOTIDE SEQUENCE</scope>
    <source>
        <tissue evidence="1">Brain</tissue>
    </source>
</reference>
<dbReference type="EMBL" id="HADZ01011817">
    <property type="protein sequence ID" value="SBP75758.1"/>
    <property type="molecule type" value="Transcribed_RNA"/>
</dbReference>
<name>A0A1A8C9J2_NOTKA</name>
<sequence length="64" mass="7203">MWFIAEGNELMAETETSLFYSHKGELKKNCGGAPRILQSANKNASASQRCCRRRTYKIDSAYGL</sequence>
<gene>
    <name evidence="1" type="primary">BX547934.1</name>
</gene>